<reference evidence="1" key="1">
    <citation type="submission" date="2021-06" db="EMBL/GenBank/DDBJ databases">
        <authorList>
            <person name="Kallberg Y."/>
            <person name="Tangrot J."/>
            <person name="Rosling A."/>
        </authorList>
    </citation>
    <scope>NUCLEOTIDE SEQUENCE</scope>
    <source>
        <strain evidence="1">MA461A</strain>
    </source>
</reference>
<dbReference type="Proteomes" id="UP000789920">
    <property type="component" value="Unassembled WGS sequence"/>
</dbReference>
<comment type="caution">
    <text evidence="1">The sequence shown here is derived from an EMBL/GenBank/DDBJ whole genome shotgun (WGS) entry which is preliminary data.</text>
</comment>
<evidence type="ECO:0000313" key="1">
    <source>
        <dbReference type="EMBL" id="CAG8851566.1"/>
    </source>
</evidence>
<protein>
    <submittedName>
        <fullName evidence="1">19252_t:CDS:1</fullName>
    </submittedName>
</protein>
<name>A0ACA9SZ05_9GLOM</name>
<evidence type="ECO:0000313" key="2">
    <source>
        <dbReference type="Proteomes" id="UP000789920"/>
    </source>
</evidence>
<feature type="non-terminal residue" evidence="1">
    <location>
        <position position="1"/>
    </location>
</feature>
<dbReference type="EMBL" id="CAJVQC010176923">
    <property type="protein sequence ID" value="CAG8851566.1"/>
    <property type="molecule type" value="Genomic_DNA"/>
</dbReference>
<sequence length="67" mass="7750">LFHGDLSKFTCYHKEHQSQKDQIWTNLHITTLDYADILDTTPTDSDHYISLLEVTLSATPISLYKQP</sequence>
<feature type="non-terminal residue" evidence="1">
    <location>
        <position position="67"/>
    </location>
</feature>
<keyword evidence="2" id="KW-1185">Reference proteome</keyword>
<accession>A0ACA9SZ05</accession>
<proteinExistence type="predicted"/>
<gene>
    <name evidence="1" type="ORF">RPERSI_LOCUS36627</name>
</gene>
<organism evidence="1 2">
    <name type="scientific">Racocetra persica</name>
    <dbReference type="NCBI Taxonomy" id="160502"/>
    <lineage>
        <taxon>Eukaryota</taxon>
        <taxon>Fungi</taxon>
        <taxon>Fungi incertae sedis</taxon>
        <taxon>Mucoromycota</taxon>
        <taxon>Glomeromycotina</taxon>
        <taxon>Glomeromycetes</taxon>
        <taxon>Diversisporales</taxon>
        <taxon>Gigasporaceae</taxon>
        <taxon>Racocetra</taxon>
    </lineage>
</organism>